<keyword evidence="3" id="KW-1185">Reference proteome</keyword>
<dbReference type="RefSeq" id="WP_014026612.1">
    <property type="nucleotide sequence ID" value="NC_015931.1"/>
</dbReference>
<dbReference type="AlphaFoldDB" id="G0EF38"/>
<dbReference type="Proteomes" id="UP000001037">
    <property type="component" value="Chromosome"/>
</dbReference>
<accession>G0EF38</accession>
<dbReference type="EMBL" id="CP002838">
    <property type="protein sequence ID" value="AEM38935.1"/>
    <property type="molecule type" value="Genomic_DNA"/>
</dbReference>
<dbReference type="eggNOG" id="arCOG04217">
    <property type="taxonomic scope" value="Archaea"/>
</dbReference>
<proteinExistence type="predicted"/>
<evidence type="ECO:0000313" key="2">
    <source>
        <dbReference type="EMBL" id="AEM38935.1"/>
    </source>
</evidence>
<dbReference type="KEGG" id="pfm:Pyrfu_1067"/>
<dbReference type="OrthoDB" id="26976at2157"/>
<dbReference type="InterPro" id="IPR043998">
    <property type="entry name" value="Put_Metallopep"/>
</dbReference>
<evidence type="ECO:0000313" key="3">
    <source>
        <dbReference type="Proteomes" id="UP000001037"/>
    </source>
</evidence>
<dbReference type="Pfam" id="PF18894">
    <property type="entry name" value="PhageMetallopep"/>
    <property type="match status" value="1"/>
</dbReference>
<gene>
    <name evidence="2" type="ordered locus">Pyrfu_1067</name>
</gene>
<protein>
    <recommendedName>
        <fullName evidence="1">Putative phage metallopeptidase domain-containing protein</fullName>
    </recommendedName>
</protein>
<dbReference type="HOGENOM" id="CLU_136010_0_0_2"/>
<organism evidence="2 3">
    <name type="scientific">Pyrolobus fumarii (strain DSM 11204 / 1A)</name>
    <dbReference type="NCBI Taxonomy" id="694429"/>
    <lineage>
        <taxon>Archaea</taxon>
        <taxon>Thermoproteota</taxon>
        <taxon>Thermoprotei</taxon>
        <taxon>Desulfurococcales</taxon>
        <taxon>Pyrodictiaceae</taxon>
        <taxon>Pyrolobus</taxon>
    </lineage>
</organism>
<dbReference type="STRING" id="694429.Pyrfu_1067"/>
<sequence>MGRVPYMDWREGTEALRTLVSKCLSEALPGFDVNRVRVVVSCSSSKAAARIWGLPRVFQVAFGLPPLYVIEVVYPVYSRLSRRDRLRILLHELAHIPHGFTGGLRSHNESFRRSLERLELLAAKCESRSAVERLLLRLPNPCNGGTHARRVYTRI</sequence>
<dbReference type="InParanoid" id="G0EF38"/>
<name>G0EF38_PYRF1</name>
<reference evidence="2 3" key="1">
    <citation type="journal article" date="2011" name="Stand. Genomic Sci.">
        <title>Complete genome sequence of the hyperthermophilic chemolithoautotroph Pyrolobus fumarii type strain (1A).</title>
        <authorList>
            <person name="Anderson I."/>
            <person name="Goker M."/>
            <person name="Nolan M."/>
            <person name="Lucas S."/>
            <person name="Hammon N."/>
            <person name="Deshpande S."/>
            <person name="Cheng J.F."/>
            <person name="Tapia R."/>
            <person name="Han C."/>
            <person name="Goodwin L."/>
            <person name="Pitluck S."/>
            <person name="Huntemann M."/>
            <person name="Liolios K."/>
            <person name="Ivanova N."/>
            <person name="Pagani I."/>
            <person name="Mavromatis K."/>
            <person name="Ovchinikova G."/>
            <person name="Pati A."/>
            <person name="Chen A."/>
            <person name="Palaniappan K."/>
            <person name="Land M."/>
            <person name="Hauser L."/>
            <person name="Brambilla E.M."/>
            <person name="Huber H."/>
            <person name="Yasawong M."/>
            <person name="Rohde M."/>
            <person name="Spring S."/>
            <person name="Abt B."/>
            <person name="Sikorski J."/>
            <person name="Wirth R."/>
            <person name="Detter J.C."/>
            <person name="Woyke T."/>
            <person name="Bristow J."/>
            <person name="Eisen J.A."/>
            <person name="Markowitz V."/>
            <person name="Hugenholtz P."/>
            <person name="Kyrpides N.C."/>
            <person name="Klenk H.P."/>
            <person name="Lapidus A."/>
        </authorList>
    </citation>
    <scope>NUCLEOTIDE SEQUENCE [LARGE SCALE GENOMIC DNA]</scope>
    <source>
        <strain evidence="3">DSM 11204 / 1A</strain>
    </source>
</reference>
<evidence type="ECO:0000259" key="1">
    <source>
        <dbReference type="Pfam" id="PF18894"/>
    </source>
</evidence>
<feature type="domain" description="Putative phage metallopeptidase" evidence="1">
    <location>
        <begin position="28"/>
        <end position="120"/>
    </location>
</feature>
<dbReference type="GeneID" id="11139543"/>